<proteinExistence type="predicted"/>
<evidence type="ECO:0000313" key="1">
    <source>
        <dbReference type="EMBL" id="CAE6887467.1"/>
    </source>
</evidence>
<dbReference type="Proteomes" id="UP000675121">
    <property type="component" value="Unassembled WGS sequence"/>
</dbReference>
<keyword evidence="2" id="KW-1185">Reference proteome</keyword>
<gene>
    <name evidence="1" type="ORF">R70211_02498</name>
</gene>
<evidence type="ECO:0000313" key="2">
    <source>
        <dbReference type="Proteomes" id="UP000675121"/>
    </source>
</evidence>
<accession>A0A9N8MQN3</accession>
<comment type="caution">
    <text evidence="1">The sequence shown here is derived from an EMBL/GenBank/DDBJ whole genome shotgun (WGS) entry which is preliminary data.</text>
</comment>
<name>A0A9N8MQN3_9BURK</name>
<protein>
    <submittedName>
        <fullName evidence="1">Uncharacterized protein</fullName>
    </submittedName>
</protein>
<dbReference type="EMBL" id="CAJNAS010000006">
    <property type="protein sequence ID" value="CAE6887467.1"/>
    <property type="molecule type" value="Genomic_DNA"/>
</dbReference>
<reference evidence="1" key="1">
    <citation type="submission" date="2021-02" db="EMBL/GenBank/DDBJ databases">
        <authorList>
            <person name="Vanwijnsberghe S."/>
        </authorList>
    </citation>
    <scope>NUCLEOTIDE SEQUENCE</scope>
    <source>
        <strain evidence="1">R-70211</strain>
    </source>
</reference>
<dbReference type="AlphaFoldDB" id="A0A9N8MQN3"/>
<sequence>MSSSENPEIPDLPDLGRALQDEVGYVFRQERARQISRDIFHELRWDVDDKFVRRILQTVFIADTNLPGQTLGGEL</sequence>
<organism evidence="1 2">
    <name type="scientific">Paraburkholderia domus</name>
    <dbReference type="NCBI Taxonomy" id="2793075"/>
    <lineage>
        <taxon>Bacteria</taxon>
        <taxon>Pseudomonadati</taxon>
        <taxon>Pseudomonadota</taxon>
        <taxon>Betaproteobacteria</taxon>
        <taxon>Burkholderiales</taxon>
        <taxon>Burkholderiaceae</taxon>
        <taxon>Paraburkholderia</taxon>
    </lineage>
</organism>